<feature type="transmembrane region" description="Helical" evidence="7">
    <location>
        <begin position="634"/>
        <end position="653"/>
    </location>
</feature>
<evidence type="ECO:0000313" key="9">
    <source>
        <dbReference type="EMBL" id="KAK0668606.1"/>
    </source>
</evidence>
<gene>
    <name evidence="9" type="ORF">QBC41DRAFT_276579</name>
</gene>
<evidence type="ECO:0000256" key="5">
    <source>
        <dbReference type="ARBA" id="ARBA00023136"/>
    </source>
</evidence>
<keyword evidence="2" id="KW-0813">Transport</keyword>
<comment type="caution">
    <text evidence="9">The sequence shown here is derived from an EMBL/GenBank/DDBJ whole genome shotgun (WGS) entry which is preliminary data.</text>
</comment>
<evidence type="ECO:0000256" key="7">
    <source>
        <dbReference type="SAM" id="Phobius"/>
    </source>
</evidence>
<feature type="transmembrane region" description="Helical" evidence="7">
    <location>
        <begin position="505"/>
        <end position="525"/>
    </location>
</feature>
<proteinExistence type="predicted"/>
<feature type="transmembrane region" description="Helical" evidence="7">
    <location>
        <begin position="375"/>
        <end position="392"/>
    </location>
</feature>
<keyword evidence="10" id="KW-1185">Reference proteome</keyword>
<sequence length="666" mass="70946">MDPSAIEMGAMRKEEGVRAFPSSFDLSTQENPGGQHPAVTGLSDERGAQRTSITPAPTSAPSPPNKSPARSSSRPDSQNKTAPTSSIHSAPSSPALQRDQNRLLKQNSASYAVRNWSYWNNWEANDTMSGIDGHDGAMEGTTSNTRRWLALAALACMWTNAQAPLFMFAGAPVYIYRELGGIDHWVWFVSANLLATAAISPFVGALSDLIGRRYVALAGNALIVIGQIICGAATSMDAFIVGMAISGLGTGINELTALAGAAEIVPVSQRGYYVAAMILTILPFLPSVMYAQLISAYSSWRYIAVVTTGWAAIGLVLAFLFYHPPPRIDAHSNEKSEVLKKTDWVGGFLSIAGLVLVEVGLLGGGYNAPWASPRVLAPLVVGALVLVAFVVWERSGASHPMVPRDMGQSPWNLWLTLIITFISGANFFSVLMIWPSEAYNVYGHDPVGVGIRGMPFAFGTMAGCVISLVMLSWLKGNIKWILFVSSTLMTLGCGLLSIARVDNIQIVYAILFIAGLGVGGVVVPASTITAIICPSDVIATVTALTIAIRIVGGAIGYAIYYNVFVSKLIPQLTQIVGGTCFKLGITDHAQIGQIIQMTGASLVNEIEHLPFVNEVQWEAIVAAGQVAYSHAYPWAYYCSIAFGGVSMLASLFLGDLNMDDTVAVVL</sequence>
<feature type="transmembrane region" description="Helical" evidence="7">
    <location>
        <begin position="413"/>
        <end position="434"/>
    </location>
</feature>
<dbReference type="Pfam" id="PF06609">
    <property type="entry name" value="TRI12"/>
    <property type="match status" value="1"/>
</dbReference>
<dbReference type="InterPro" id="IPR036259">
    <property type="entry name" value="MFS_trans_sf"/>
</dbReference>
<dbReference type="AlphaFoldDB" id="A0AA39ZDM8"/>
<keyword evidence="4 7" id="KW-1133">Transmembrane helix</keyword>
<dbReference type="EMBL" id="JAULSY010000054">
    <property type="protein sequence ID" value="KAK0668606.1"/>
    <property type="molecule type" value="Genomic_DNA"/>
</dbReference>
<evidence type="ECO:0000256" key="1">
    <source>
        <dbReference type="ARBA" id="ARBA00004141"/>
    </source>
</evidence>
<name>A0AA39ZDM8_9PEZI</name>
<feature type="transmembrane region" description="Helical" evidence="7">
    <location>
        <begin position="480"/>
        <end position="499"/>
    </location>
</feature>
<feature type="transmembrane region" description="Helical" evidence="7">
    <location>
        <begin position="537"/>
        <end position="560"/>
    </location>
</feature>
<keyword evidence="5 7" id="KW-0472">Membrane</keyword>
<protein>
    <submittedName>
        <fullName evidence="9">Major facilitator superfamily domain-containing protein</fullName>
    </submittedName>
</protein>
<evidence type="ECO:0000256" key="2">
    <source>
        <dbReference type="ARBA" id="ARBA00022448"/>
    </source>
</evidence>
<dbReference type="PROSITE" id="PS50850">
    <property type="entry name" value="MFS"/>
    <property type="match status" value="1"/>
</dbReference>
<evidence type="ECO:0000256" key="6">
    <source>
        <dbReference type="SAM" id="MobiDB-lite"/>
    </source>
</evidence>
<feature type="transmembrane region" description="Helical" evidence="7">
    <location>
        <begin position="344"/>
        <end position="363"/>
    </location>
</feature>
<dbReference type="Proteomes" id="UP001174997">
    <property type="component" value="Unassembled WGS sequence"/>
</dbReference>
<dbReference type="InterPro" id="IPR020846">
    <property type="entry name" value="MFS_dom"/>
</dbReference>
<dbReference type="FunFam" id="1.20.1250.20:FF:000784">
    <property type="entry name" value="MFS drug efflux pump"/>
    <property type="match status" value="1"/>
</dbReference>
<organism evidence="9 10">
    <name type="scientific">Cercophora samala</name>
    <dbReference type="NCBI Taxonomy" id="330535"/>
    <lineage>
        <taxon>Eukaryota</taxon>
        <taxon>Fungi</taxon>
        <taxon>Dikarya</taxon>
        <taxon>Ascomycota</taxon>
        <taxon>Pezizomycotina</taxon>
        <taxon>Sordariomycetes</taxon>
        <taxon>Sordariomycetidae</taxon>
        <taxon>Sordariales</taxon>
        <taxon>Lasiosphaeriaceae</taxon>
        <taxon>Cercophora</taxon>
    </lineage>
</organism>
<evidence type="ECO:0000313" key="10">
    <source>
        <dbReference type="Proteomes" id="UP001174997"/>
    </source>
</evidence>
<feature type="transmembrane region" description="Helical" evidence="7">
    <location>
        <begin position="185"/>
        <end position="207"/>
    </location>
</feature>
<dbReference type="SUPFAM" id="SSF103473">
    <property type="entry name" value="MFS general substrate transporter"/>
    <property type="match status" value="1"/>
</dbReference>
<dbReference type="InterPro" id="IPR005829">
    <property type="entry name" value="Sugar_transporter_CS"/>
</dbReference>
<feature type="region of interest" description="Disordered" evidence="6">
    <location>
        <begin position="1"/>
        <end position="98"/>
    </location>
</feature>
<dbReference type="PROSITE" id="PS00216">
    <property type="entry name" value="SUGAR_TRANSPORT_1"/>
    <property type="match status" value="1"/>
</dbReference>
<dbReference type="GO" id="GO:0005886">
    <property type="term" value="C:plasma membrane"/>
    <property type="evidence" value="ECO:0007669"/>
    <property type="project" value="TreeGrafter"/>
</dbReference>
<dbReference type="PANTHER" id="PTHR23501">
    <property type="entry name" value="MAJOR FACILITATOR SUPERFAMILY"/>
    <property type="match status" value="1"/>
</dbReference>
<feature type="domain" description="Major facilitator superfamily (MFS) profile" evidence="8">
    <location>
        <begin position="148"/>
        <end position="616"/>
    </location>
</feature>
<dbReference type="PANTHER" id="PTHR23501:SF109">
    <property type="entry name" value="MAJOR FACILITATOR SUPERFAMILY (MFS) PROFILE DOMAIN-CONTAINING PROTEIN-RELATED"/>
    <property type="match status" value="1"/>
</dbReference>
<evidence type="ECO:0000259" key="8">
    <source>
        <dbReference type="PROSITE" id="PS50850"/>
    </source>
</evidence>
<keyword evidence="3 7" id="KW-0812">Transmembrane</keyword>
<feature type="transmembrane region" description="Helical" evidence="7">
    <location>
        <begin position="148"/>
        <end position="173"/>
    </location>
</feature>
<comment type="subcellular location">
    <subcellularLocation>
        <location evidence="1">Membrane</location>
        <topology evidence="1">Multi-pass membrane protein</topology>
    </subcellularLocation>
</comment>
<dbReference type="Gene3D" id="1.20.1250.20">
    <property type="entry name" value="MFS general substrate transporter like domains"/>
    <property type="match status" value="2"/>
</dbReference>
<evidence type="ECO:0000256" key="3">
    <source>
        <dbReference type="ARBA" id="ARBA00022692"/>
    </source>
</evidence>
<dbReference type="GO" id="GO:0022857">
    <property type="term" value="F:transmembrane transporter activity"/>
    <property type="evidence" value="ECO:0007669"/>
    <property type="project" value="InterPro"/>
</dbReference>
<accession>A0AA39ZDM8</accession>
<reference evidence="9" key="1">
    <citation type="submission" date="2023-06" db="EMBL/GenBank/DDBJ databases">
        <title>Genome-scale phylogeny and comparative genomics of the fungal order Sordariales.</title>
        <authorList>
            <consortium name="Lawrence Berkeley National Laboratory"/>
            <person name="Hensen N."/>
            <person name="Bonometti L."/>
            <person name="Westerberg I."/>
            <person name="Brannstrom I.O."/>
            <person name="Guillou S."/>
            <person name="Cros-Aarteil S."/>
            <person name="Calhoun S."/>
            <person name="Haridas S."/>
            <person name="Kuo A."/>
            <person name="Mondo S."/>
            <person name="Pangilinan J."/>
            <person name="Riley R."/>
            <person name="Labutti K."/>
            <person name="Andreopoulos B."/>
            <person name="Lipzen A."/>
            <person name="Chen C."/>
            <person name="Yanf M."/>
            <person name="Daum C."/>
            <person name="Ng V."/>
            <person name="Clum A."/>
            <person name="Steindorff A."/>
            <person name="Ohm R."/>
            <person name="Martin F."/>
            <person name="Silar P."/>
            <person name="Natvig D."/>
            <person name="Lalanne C."/>
            <person name="Gautier V."/>
            <person name="Ament-Velasquez S.L."/>
            <person name="Kruys A."/>
            <person name="Hutchinson M.I."/>
            <person name="Powell A.J."/>
            <person name="Barry K."/>
            <person name="Miller A.N."/>
            <person name="Grigoriev I.V."/>
            <person name="Debuchy R."/>
            <person name="Gladieux P."/>
            <person name="Thoren M.H."/>
            <person name="Johannesson H."/>
        </authorList>
    </citation>
    <scope>NUCLEOTIDE SEQUENCE</scope>
    <source>
        <strain evidence="9">CBS 307.81</strain>
    </source>
</reference>
<dbReference type="InterPro" id="IPR010573">
    <property type="entry name" value="MFS_Str1/Tri12-like"/>
</dbReference>
<evidence type="ECO:0000256" key="4">
    <source>
        <dbReference type="ARBA" id="ARBA00022989"/>
    </source>
</evidence>
<feature type="transmembrane region" description="Helical" evidence="7">
    <location>
        <begin position="454"/>
        <end position="473"/>
    </location>
</feature>
<feature type="transmembrane region" description="Helical" evidence="7">
    <location>
        <begin position="300"/>
        <end position="323"/>
    </location>
</feature>
<feature type="compositionally biased region" description="Polar residues" evidence="6">
    <location>
        <begin position="76"/>
        <end position="95"/>
    </location>
</feature>
<feature type="transmembrane region" description="Helical" evidence="7">
    <location>
        <begin position="272"/>
        <end position="294"/>
    </location>
</feature>
<feature type="transmembrane region" description="Helical" evidence="7">
    <location>
        <begin position="214"/>
        <end position="234"/>
    </location>
</feature>